<evidence type="ECO:0000256" key="1">
    <source>
        <dbReference type="SAM" id="MobiDB-lite"/>
    </source>
</evidence>
<accession>A0ABU6YY63</accession>
<evidence type="ECO:0008006" key="4">
    <source>
        <dbReference type="Google" id="ProtNLM"/>
    </source>
</evidence>
<sequence length="253" mass="27976">MKIEDVVKVLEERDVWIAGSIVALNVDEKDWYYTGCGSCGKKVDKVPQGRYECNQAITQGLTSNSSTRLRRWSMIALHAWLFFCGSFFVPLCGKEADEVVKEDTEELGYSPTLDNLIEKRALFKMKVRVNNYKKADKVYAVDIVCEDDDLIKKHLPEEPNDQPNQNDVEIGSSNSLDSSHVVANAQADNVDQSSLGVGEDSVSANTPLKILSPNKVGAESAGTKAELDGQYSTNKFSRKGSKKSKFLIIDDGN</sequence>
<feature type="region of interest" description="Disordered" evidence="1">
    <location>
        <begin position="154"/>
        <end position="175"/>
    </location>
</feature>
<proteinExistence type="predicted"/>
<reference evidence="2 3" key="1">
    <citation type="journal article" date="2023" name="Plants (Basel)">
        <title>Bridging the Gap: Combining Genomics and Transcriptomics Approaches to Understand Stylosanthes scabra, an Orphan Legume from the Brazilian Caatinga.</title>
        <authorList>
            <person name="Ferreira-Neto J.R.C."/>
            <person name="da Silva M.D."/>
            <person name="Binneck E."/>
            <person name="de Melo N.F."/>
            <person name="da Silva R.H."/>
            <person name="de Melo A.L.T.M."/>
            <person name="Pandolfi V."/>
            <person name="Bustamante F.O."/>
            <person name="Brasileiro-Vidal A.C."/>
            <person name="Benko-Iseppon A.M."/>
        </authorList>
    </citation>
    <scope>NUCLEOTIDE SEQUENCE [LARGE SCALE GENOMIC DNA]</scope>
    <source>
        <tissue evidence="2">Leaves</tissue>
    </source>
</reference>
<protein>
    <recommendedName>
        <fullName evidence="4">Replication factor A C-terminal domain-containing protein</fullName>
    </recommendedName>
</protein>
<evidence type="ECO:0000313" key="3">
    <source>
        <dbReference type="Proteomes" id="UP001341840"/>
    </source>
</evidence>
<gene>
    <name evidence="2" type="ORF">PIB30_099058</name>
</gene>
<evidence type="ECO:0000313" key="2">
    <source>
        <dbReference type="EMBL" id="MED6214033.1"/>
    </source>
</evidence>
<organism evidence="2 3">
    <name type="scientific">Stylosanthes scabra</name>
    <dbReference type="NCBI Taxonomy" id="79078"/>
    <lineage>
        <taxon>Eukaryota</taxon>
        <taxon>Viridiplantae</taxon>
        <taxon>Streptophyta</taxon>
        <taxon>Embryophyta</taxon>
        <taxon>Tracheophyta</taxon>
        <taxon>Spermatophyta</taxon>
        <taxon>Magnoliopsida</taxon>
        <taxon>eudicotyledons</taxon>
        <taxon>Gunneridae</taxon>
        <taxon>Pentapetalae</taxon>
        <taxon>rosids</taxon>
        <taxon>fabids</taxon>
        <taxon>Fabales</taxon>
        <taxon>Fabaceae</taxon>
        <taxon>Papilionoideae</taxon>
        <taxon>50 kb inversion clade</taxon>
        <taxon>dalbergioids sensu lato</taxon>
        <taxon>Dalbergieae</taxon>
        <taxon>Pterocarpus clade</taxon>
        <taxon>Stylosanthes</taxon>
    </lineage>
</organism>
<dbReference type="SUPFAM" id="SSF50249">
    <property type="entry name" value="Nucleic acid-binding proteins"/>
    <property type="match status" value="1"/>
</dbReference>
<dbReference type="InterPro" id="IPR012340">
    <property type="entry name" value="NA-bd_OB-fold"/>
</dbReference>
<comment type="caution">
    <text evidence="2">The sequence shown here is derived from an EMBL/GenBank/DDBJ whole genome shotgun (WGS) entry which is preliminary data.</text>
</comment>
<keyword evidence="3" id="KW-1185">Reference proteome</keyword>
<feature type="compositionally biased region" description="Polar residues" evidence="1">
    <location>
        <begin position="161"/>
        <end position="175"/>
    </location>
</feature>
<name>A0ABU6YY63_9FABA</name>
<dbReference type="Proteomes" id="UP001341840">
    <property type="component" value="Unassembled WGS sequence"/>
</dbReference>
<dbReference type="Gene3D" id="2.40.50.140">
    <property type="entry name" value="Nucleic acid-binding proteins"/>
    <property type="match status" value="1"/>
</dbReference>
<dbReference type="EMBL" id="JASCZI010244259">
    <property type="protein sequence ID" value="MED6214033.1"/>
    <property type="molecule type" value="Genomic_DNA"/>
</dbReference>